<dbReference type="PANTHER" id="PTHR45458">
    <property type="entry name" value="SHORT-CHAIN DEHYDROGENASE/REDUCTASE SDR"/>
    <property type="match status" value="1"/>
</dbReference>
<dbReference type="Gene3D" id="3.40.50.720">
    <property type="entry name" value="NAD(P)-binding Rossmann-like Domain"/>
    <property type="match status" value="1"/>
</dbReference>
<evidence type="ECO:0000313" key="2">
    <source>
        <dbReference type="Proteomes" id="UP001172673"/>
    </source>
</evidence>
<accession>A0AA39CHW5</accession>
<dbReference type="InterPro" id="IPR002347">
    <property type="entry name" value="SDR_fam"/>
</dbReference>
<dbReference type="PRINTS" id="PR00081">
    <property type="entry name" value="GDHRDH"/>
</dbReference>
<dbReference type="InterPro" id="IPR052184">
    <property type="entry name" value="SDR_enzymes"/>
</dbReference>
<name>A0AA39CHW5_9EURO</name>
<sequence>MPSYVVTGASRGIGYGFIQHLSQDPSNIVVGLVRDKPATDRKIQQDGIKNVTILQADITDREALKAARDQVKELTGGSLDYLINNAAYVSHLTTGKFLDEFEDDSNSLEDDMWTAFNTNVVGVINTINAFLPLVKKSAIKKVVTLTSGMGDLDFVNSLGIWESAPYSMSKAAVNIAIAKYSARYKSEGILFFSISPGVVDTAAAAAPGIEGLVEKFLKGAPDFPGPMTPLQSVEQVLKVVNLKSVENGDGGAFVSHHGDKNWF</sequence>
<dbReference type="Proteomes" id="UP001172673">
    <property type="component" value="Unassembled WGS sequence"/>
</dbReference>
<dbReference type="EMBL" id="JAPDRK010000009">
    <property type="protein sequence ID" value="KAJ9608848.1"/>
    <property type="molecule type" value="Genomic_DNA"/>
</dbReference>
<keyword evidence="2" id="KW-1185">Reference proteome</keyword>
<reference evidence="1" key="1">
    <citation type="submission" date="2022-10" db="EMBL/GenBank/DDBJ databases">
        <title>Culturing micro-colonial fungi from biological soil crusts in the Mojave desert and describing Neophaeococcomyces mojavensis, and introducing the new genera and species Taxawa tesnikishii.</title>
        <authorList>
            <person name="Kurbessoian T."/>
            <person name="Stajich J.E."/>
        </authorList>
    </citation>
    <scope>NUCLEOTIDE SEQUENCE</scope>
    <source>
        <strain evidence="1">TK_41</strain>
    </source>
</reference>
<organism evidence="1 2">
    <name type="scientific">Cladophialophora chaetospira</name>
    <dbReference type="NCBI Taxonomy" id="386627"/>
    <lineage>
        <taxon>Eukaryota</taxon>
        <taxon>Fungi</taxon>
        <taxon>Dikarya</taxon>
        <taxon>Ascomycota</taxon>
        <taxon>Pezizomycotina</taxon>
        <taxon>Eurotiomycetes</taxon>
        <taxon>Chaetothyriomycetidae</taxon>
        <taxon>Chaetothyriales</taxon>
        <taxon>Herpotrichiellaceae</taxon>
        <taxon>Cladophialophora</taxon>
    </lineage>
</organism>
<dbReference type="PANTHER" id="PTHR45458:SF3">
    <property type="entry name" value="CHAIN DEHYDROGENASE (ATSC), PUTATIVE-RELATED"/>
    <property type="match status" value="1"/>
</dbReference>
<dbReference type="SUPFAM" id="SSF51735">
    <property type="entry name" value="NAD(P)-binding Rossmann-fold domains"/>
    <property type="match status" value="1"/>
</dbReference>
<evidence type="ECO:0008006" key="3">
    <source>
        <dbReference type="Google" id="ProtNLM"/>
    </source>
</evidence>
<comment type="caution">
    <text evidence="1">The sequence shown here is derived from an EMBL/GenBank/DDBJ whole genome shotgun (WGS) entry which is preliminary data.</text>
</comment>
<proteinExistence type="predicted"/>
<dbReference type="GO" id="GO:0016616">
    <property type="term" value="F:oxidoreductase activity, acting on the CH-OH group of donors, NAD or NADP as acceptor"/>
    <property type="evidence" value="ECO:0007669"/>
    <property type="project" value="TreeGrafter"/>
</dbReference>
<dbReference type="Pfam" id="PF00106">
    <property type="entry name" value="adh_short"/>
    <property type="match status" value="1"/>
</dbReference>
<gene>
    <name evidence="1" type="ORF">H2200_006619</name>
</gene>
<dbReference type="AlphaFoldDB" id="A0AA39CHW5"/>
<protein>
    <recommendedName>
        <fullName evidence="3">NAD(P)-binding protein</fullName>
    </recommendedName>
</protein>
<dbReference type="InterPro" id="IPR036291">
    <property type="entry name" value="NAD(P)-bd_dom_sf"/>
</dbReference>
<evidence type="ECO:0000313" key="1">
    <source>
        <dbReference type="EMBL" id="KAJ9608848.1"/>
    </source>
</evidence>